<feature type="chain" id="PRO_5045455253" evidence="2">
    <location>
        <begin position="32"/>
        <end position="335"/>
    </location>
</feature>
<dbReference type="Pfam" id="PF26571">
    <property type="entry name" value="VldE"/>
    <property type="match status" value="1"/>
</dbReference>
<evidence type="ECO:0000256" key="2">
    <source>
        <dbReference type="SAM" id="SignalP"/>
    </source>
</evidence>
<evidence type="ECO:0000256" key="1">
    <source>
        <dbReference type="SAM" id="Coils"/>
    </source>
</evidence>
<proteinExistence type="predicted"/>
<dbReference type="InterPro" id="IPR058593">
    <property type="entry name" value="ARB_07466-like_C"/>
</dbReference>
<organism evidence="4 5">
    <name type="scientific">Phytohabitans kaempferiae</name>
    <dbReference type="NCBI Taxonomy" id="1620943"/>
    <lineage>
        <taxon>Bacteria</taxon>
        <taxon>Bacillati</taxon>
        <taxon>Actinomycetota</taxon>
        <taxon>Actinomycetes</taxon>
        <taxon>Micromonosporales</taxon>
        <taxon>Micromonosporaceae</taxon>
    </lineage>
</organism>
<keyword evidence="1" id="KW-0175">Coiled coil</keyword>
<comment type="caution">
    <text evidence="4">The sequence shown here is derived from an EMBL/GenBank/DDBJ whole genome shotgun (WGS) entry which is preliminary data.</text>
</comment>
<keyword evidence="2" id="KW-0732">Signal</keyword>
<dbReference type="Gene3D" id="6.10.250.3150">
    <property type="match status" value="1"/>
</dbReference>
<evidence type="ECO:0000313" key="5">
    <source>
        <dbReference type="Proteomes" id="UP001589867"/>
    </source>
</evidence>
<dbReference type="Proteomes" id="UP001589867">
    <property type="component" value="Unassembled WGS sequence"/>
</dbReference>
<sequence>MTAALRRLCAFAMAVVAGAVLFVTAPSGAQAAPADPTPAEDGPALLSEVLTATGKRYAQAKAALDKSRNRQLQLSLELRQAEDRLEELAPQIGELAAASYRTGKLTAVSALLNTASRDEFMARATVLTELNMVNDRKVAELTAAREKAARAKAALDAEVAEERKQLAVIARQKSEADKALALVGGTKLTGGFVAATSPVAKAAPRNSDGSWPDESCSINDPTTSGCITPRTLNAYNEARKAGFRRFVGCYRPGGPFEHPKGRACDWSLLNSGFANARTDDQRLYGNNLTAFLVRNAERLGILYVIWYRQIWFPVTGWSTYTGPQDHKDHVHMSMV</sequence>
<feature type="signal peptide" evidence="2">
    <location>
        <begin position="1"/>
        <end position="31"/>
    </location>
</feature>
<dbReference type="EMBL" id="JBHLUH010000001">
    <property type="protein sequence ID" value="MFC0526088.1"/>
    <property type="molecule type" value="Genomic_DNA"/>
</dbReference>
<evidence type="ECO:0000259" key="3">
    <source>
        <dbReference type="Pfam" id="PF26571"/>
    </source>
</evidence>
<gene>
    <name evidence="4" type="ORF">ACFFIA_00205</name>
</gene>
<reference evidence="4 5" key="1">
    <citation type="submission" date="2024-09" db="EMBL/GenBank/DDBJ databases">
        <authorList>
            <person name="Sun Q."/>
            <person name="Mori K."/>
        </authorList>
    </citation>
    <scope>NUCLEOTIDE SEQUENCE [LARGE SCALE GENOMIC DNA]</scope>
    <source>
        <strain evidence="4 5">TBRC 3947</strain>
    </source>
</reference>
<dbReference type="RefSeq" id="WP_377243380.1">
    <property type="nucleotide sequence ID" value="NZ_JBHLUH010000001.1"/>
</dbReference>
<feature type="coiled-coil region" evidence="1">
    <location>
        <begin position="138"/>
        <end position="165"/>
    </location>
</feature>
<accession>A0ABV6LUK2</accession>
<name>A0ABV6LUK2_9ACTN</name>
<keyword evidence="5" id="KW-1185">Reference proteome</keyword>
<protein>
    <submittedName>
        <fullName evidence="4">Coiled-coil domain-containing protein</fullName>
    </submittedName>
</protein>
<feature type="domain" description="ARB-07466-like C-terminal" evidence="3">
    <location>
        <begin position="224"/>
        <end position="330"/>
    </location>
</feature>
<evidence type="ECO:0000313" key="4">
    <source>
        <dbReference type="EMBL" id="MFC0526088.1"/>
    </source>
</evidence>